<name>A0ACB9IR96_9ASTR</name>
<evidence type="ECO:0000313" key="1">
    <source>
        <dbReference type="EMBL" id="KAI3809592.1"/>
    </source>
</evidence>
<protein>
    <submittedName>
        <fullName evidence="1">Uncharacterized protein</fullName>
    </submittedName>
</protein>
<organism evidence="1 2">
    <name type="scientific">Smallanthus sonchifolius</name>
    <dbReference type="NCBI Taxonomy" id="185202"/>
    <lineage>
        <taxon>Eukaryota</taxon>
        <taxon>Viridiplantae</taxon>
        <taxon>Streptophyta</taxon>
        <taxon>Embryophyta</taxon>
        <taxon>Tracheophyta</taxon>
        <taxon>Spermatophyta</taxon>
        <taxon>Magnoliopsida</taxon>
        <taxon>eudicotyledons</taxon>
        <taxon>Gunneridae</taxon>
        <taxon>Pentapetalae</taxon>
        <taxon>asterids</taxon>
        <taxon>campanulids</taxon>
        <taxon>Asterales</taxon>
        <taxon>Asteraceae</taxon>
        <taxon>Asteroideae</taxon>
        <taxon>Heliantheae alliance</taxon>
        <taxon>Millerieae</taxon>
        <taxon>Smallanthus</taxon>
    </lineage>
</organism>
<dbReference type="EMBL" id="CM042024">
    <property type="protein sequence ID" value="KAI3809592.1"/>
    <property type="molecule type" value="Genomic_DNA"/>
</dbReference>
<reference evidence="1 2" key="2">
    <citation type="journal article" date="2022" name="Mol. Ecol. Resour.">
        <title>The genomes of chicory, endive, great burdock and yacon provide insights into Asteraceae paleo-polyploidization history and plant inulin production.</title>
        <authorList>
            <person name="Fan W."/>
            <person name="Wang S."/>
            <person name="Wang H."/>
            <person name="Wang A."/>
            <person name="Jiang F."/>
            <person name="Liu H."/>
            <person name="Zhao H."/>
            <person name="Xu D."/>
            <person name="Zhang Y."/>
        </authorList>
    </citation>
    <scope>NUCLEOTIDE SEQUENCE [LARGE SCALE GENOMIC DNA]</scope>
    <source>
        <strain evidence="2">cv. Yunnan</strain>
        <tissue evidence="1">Leaves</tissue>
    </source>
</reference>
<keyword evidence="2" id="KW-1185">Reference proteome</keyword>
<proteinExistence type="predicted"/>
<reference evidence="2" key="1">
    <citation type="journal article" date="2022" name="Mol. Ecol. Resour.">
        <title>The genomes of chicory, endive, great burdock and yacon provide insights into Asteraceae palaeo-polyploidization history and plant inulin production.</title>
        <authorList>
            <person name="Fan W."/>
            <person name="Wang S."/>
            <person name="Wang H."/>
            <person name="Wang A."/>
            <person name="Jiang F."/>
            <person name="Liu H."/>
            <person name="Zhao H."/>
            <person name="Xu D."/>
            <person name="Zhang Y."/>
        </authorList>
    </citation>
    <scope>NUCLEOTIDE SEQUENCE [LARGE SCALE GENOMIC DNA]</scope>
    <source>
        <strain evidence="2">cv. Yunnan</strain>
    </source>
</reference>
<gene>
    <name evidence="1" type="ORF">L1987_19187</name>
</gene>
<accession>A0ACB9IR96</accession>
<comment type="caution">
    <text evidence="1">The sequence shown here is derived from an EMBL/GenBank/DDBJ whole genome shotgun (WGS) entry which is preliminary data.</text>
</comment>
<dbReference type="Proteomes" id="UP001056120">
    <property type="component" value="Linkage Group LG07"/>
</dbReference>
<evidence type="ECO:0000313" key="2">
    <source>
        <dbReference type="Proteomes" id="UP001056120"/>
    </source>
</evidence>
<sequence>MQPRIRPFLYSRNFRIFSKPKQKQSLILIQHKSASGFHSHESMRSPIPSTDELSAVNGKALEIQNLLNGQKTIDIEQALTRFRPTLSEDLVLNVLRRHRSDWKSAYIFFNWVSNASEYVAAHKIKEATEFFYKRKEFGLDLDLLAFQTLLLSLCRYKHVEAAEFLFHLKKNEFRHNIKTMNIILNGWYVLGSLREAKRFWNDIITSKYKPDRFTYGIFINSLTKAGKISTAVKLFQAMWAKGCTPDVAICNCIIDGLCFKKRIPEALEIFKEMNEKDCCPDAATYNCLIKHLCKIRRMEKVNELLEEMTQKGLSNARTYGYLLNSAKKPDEVVKILNRMETNGCKMTGDTYNLLLRLFMGWGDEKRVDSTWVEMERDGLGPDQRSYTIMVHGLYEKGQLEESMLYYNKMISKGMVTEPRTKLLVDVINIKLKDRDHKRFK</sequence>